<dbReference type="SUPFAM" id="SSF49854">
    <property type="entry name" value="Spermadhesin, CUB domain"/>
    <property type="match status" value="1"/>
</dbReference>
<keyword evidence="6" id="KW-1185">Reference proteome</keyword>
<feature type="non-terminal residue" evidence="5">
    <location>
        <position position="104"/>
    </location>
</feature>
<evidence type="ECO:0000256" key="3">
    <source>
        <dbReference type="PROSITE-ProRule" id="PRU00059"/>
    </source>
</evidence>
<dbReference type="SMART" id="SM00042">
    <property type="entry name" value="CUB"/>
    <property type="match status" value="1"/>
</dbReference>
<evidence type="ECO:0000313" key="5">
    <source>
        <dbReference type="EMBL" id="VDI24128.1"/>
    </source>
</evidence>
<sequence length="104" mass="11544">LLAHTLTSPGFPSTYSNHLTLAWTIDAGSRNRVKIVFTRFNLEACCDFVKVYNGASTNNLLGSFNGINIPSDRITTGRYMYITFTTDHSVVKTGFSANIYKILT</sequence>
<dbReference type="OrthoDB" id="6345439at2759"/>
<accession>A0A8B6DT44</accession>
<dbReference type="Pfam" id="PF00431">
    <property type="entry name" value="CUB"/>
    <property type="match status" value="1"/>
</dbReference>
<dbReference type="EMBL" id="UYJE01004004">
    <property type="protein sequence ID" value="VDI24128.1"/>
    <property type="molecule type" value="Genomic_DNA"/>
</dbReference>
<feature type="domain" description="CUB" evidence="4">
    <location>
        <begin position="1"/>
        <end position="102"/>
    </location>
</feature>
<evidence type="ECO:0000256" key="1">
    <source>
        <dbReference type="ARBA" id="ARBA00022737"/>
    </source>
</evidence>
<comment type="caution">
    <text evidence="5">The sequence shown here is derived from an EMBL/GenBank/DDBJ whole genome shotgun (WGS) entry which is preliminary data.</text>
</comment>
<organism evidence="5 6">
    <name type="scientific">Mytilus galloprovincialis</name>
    <name type="common">Mediterranean mussel</name>
    <dbReference type="NCBI Taxonomy" id="29158"/>
    <lineage>
        <taxon>Eukaryota</taxon>
        <taxon>Metazoa</taxon>
        <taxon>Spiralia</taxon>
        <taxon>Lophotrochozoa</taxon>
        <taxon>Mollusca</taxon>
        <taxon>Bivalvia</taxon>
        <taxon>Autobranchia</taxon>
        <taxon>Pteriomorphia</taxon>
        <taxon>Mytilida</taxon>
        <taxon>Mytiloidea</taxon>
        <taxon>Mytilidae</taxon>
        <taxon>Mytilinae</taxon>
        <taxon>Mytilus</taxon>
    </lineage>
</organism>
<dbReference type="InterPro" id="IPR000859">
    <property type="entry name" value="CUB_dom"/>
</dbReference>
<name>A0A8B6DT44_MYTGA</name>
<dbReference type="PROSITE" id="PS01180">
    <property type="entry name" value="CUB"/>
    <property type="match status" value="1"/>
</dbReference>
<keyword evidence="2" id="KW-1015">Disulfide bond</keyword>
<gene>
    <name evidence="5" type="ORF">MGAL_10B077040</name>
</gene>
<comment type="caution">
    <text evidence="3">Lacks conserved residue(s) required for the propagation of feature annotation.</text>
</comment>
<evidence type="ECO:0000259" key="4">
    <source>
        <dbReference type="PROSITE" id="PS01180"/>
    </source>
</evidence>
<reference evidence="5" key="1">
    <citation type="submission" date="2018-11" db="EMBL/GenBank/DDBJ databases">
        <authorList>
            <person name="Alioto T."/>
            <person name="Alioto T."/>
        </authorList>
    </citation>
    <scope>NUCLEOTIDE SEQUENCE</scope>
</reference>
<dbReference type="AlphaFoldDB" id="A0A8B6DT44"/>
<protein>
    <recommendedName>
        <fullName evidence="4">CUB domain-containing protein</fullName>
    </recommendedName>
</protein>
<evidence type="ECO:0000313" key="6">
    <source>
        <dbReference type="Proteomes" id="UP000596742"/>
    </source>
</evidence>
<dbReference type="Proteomes" id="UP000596742">
    <property type="component" value="Unassembled WGS sequence"/>
</dbReference>
<evidence type="ECO:0000256" key="2">
    <source>
        <dbReference type="ARBA" id="ARBA00023157"/>
    </source>
</evidence>
<dbReference type="InterPro" id="IPR035914">
    <property type="entry name" value="Sperma_CUB_dom_sf"/>
</dbReference>
<dbReference type="CDD" id="cd00041">
    <property type="entry name" value="CUB"/>
    <property type="match status" value="1"/>
</dbReference>
<dbReference type="PANTHER" id="PTHR24251">
    <property type="entry name" value="OVOCHYMASE-RELATED"/>
    <property type="match status" value="1"/>
</dbReference>
<keyword evidence="1" id="KW-0677">Repeat</keyword>
<proteinExistence type="predicted"/>
<dbReference type="Gene3D" id="2.60.120.290">
    <property type="entry name" value="Spermadhesin, CUB domain"/>
    <property type="match status" value="1"/>
</dbReference>